<dbReference type="GO" id="GO:0046872">
    <property type="term" value="F:metal ion binding"/>
    <property type="evidence" value="ECO:0007669"/>
    <property type="project" value="UniProtKB-KW"/>
</dbReference>
<feature type="transmembrane region" description="Helical" evidence="7">
    <location>
        <begin position="208"/>
        <end position="227"/>
    </location>
</feature>
<evidence type="ECO:0000256" key="4">
    <source>
        <dbReference type="ARBA" id="ARBA00022989"/>
    </source>
</evidence>
<keyword evidence="3 7" id="KW-0812">Transmembrane</keyword>
<feature type="transmembrane region" description="Helical" evidence="7">
    <location>
        <begin position="107"/>
        <end position="126"/>
    </location>
</feature>
<evidence type="ECO:0008006" key="10">
    <source>
        <dbReference type="Google" id="ProtNLM"/>
    </source>
</evidence>
<dbReference type="PANTHER" id="PTHR22926">
    <property type="entry name" value="PHOSPHO-N-ACETYLMURAMOYL-PENTAPEPTIDE-TRANSFERASE"/>
    <property type="match status" value="1"/>
</dbReference>
<dbReference type="Proteomes" id="UP000177707">
    <property type="component" value="Unassembled WGS sequence"/>
</dbReference>
<dbReference type="STRING" id="1802758.A3A96_00130"/>
<keyword evidence="6" id="KW-0460">Magnesium</keyword>
<proteinExistence type="predicted"/>
<keyword evidence="6" id="KW-0479">Metal-binding</keyword>
<evidence type="ECO:0000256" key="6">
    <source>
        <dbReference type="PIRSR" id="PIRSR600715-1"/>
    </source>
</evidence>
<protein>
    <recommendedName>
        <fullName evidence="10">Phospho-N-acetylmuramoyl-pentapeptide-transferase</fullName>
    </recommendedName>
</protein>
<dbReference type="PANTHER" id="PTHR22926:SF5">
    <property type="entry name" value="PHOSPHO-N-ACETYLMURAMOYL-PENTAPEPTIDE-TRANSFERASE HOMOLOG"/>
    <property type="match status" value="1"/>
</dbReference>
<sequence length="360" mass="39244">MIIDIVKVFLPSVLAFVCGILITPPLTNFLYKHKLWKKSSVKKTIDGKDAVISASLHQDEIKKTPRMGGIVVWGSTFITVSIIWLLAEFVGGETLVNLDFLSRSQTWIPLATLIMGALIGLIDDYLVTREEPEGSYVGGGLSLKKRLLVVVFMALLSALWFYFKLDVHTIGSLGGILPQINLGFLFIPFFIVVILSIYAGGVIDGIDGLSGGVFASMFAAYGGIAFYQQQYDLAAFCATVLGAILAFLWFNIPPARYYMSDTGMMGLTITLGVVAFMTDSLGSGYGIFVLPIIALPLVITVASNIIQIGSKKLRGKKVFLVAPLHHHFEAIGWPSYKVVMRYWVFSVICAILGITLALIG</sequence>
<feature type="transmembrane region" description="Helical" evidence="7">
    <location>
        <begin position="257"/>
        <end position="278"/>
    </location>
</feature>
<keyword evidence="4 7" id="KW-1133">Transmembrane helix</keyword>
<dbReference type="InterPro" id="IPR000715">
    <property type="entry name" value="Glycosyl_transferase_4"/>
</dbReference>
<accession>A0A1G2TX05</accession>
<evidence type="ECO:0000313" key="9">
    <source>
        <dbReference type="Proteomes" id="UP000177707"/>
    </source>
</evidence>
<organism evidence="8 9">
    <name type="scientific">Candidatus Zambryskibacteria bacterium RIFCSPLOWO2_01_FULL_39_39</name>
    <dbReference type="NCBI Taxonomy" id="1802758"/>
    <lineage>
        <taxon>Bacteria</taxon>
        <taxon>Candidatus Zambryskiibacteriota</taxon>
    </lineage>
</organism>
<comment type="subcellular location">
    <subcellularLocation>
        <location evidence="1">Membrane</location>
        <topology evidence="1">Multi-pass membrane protein</topology>
    </subcellularLocation>
</comment>
<evidence type="ECO:0000256" key="2">
    <source>
        <dbReference type="ARBA" id="ARBA00022679"/>
    </source>
</evidence>
<evidence type="ECO:0000256" key="3">
    <source>
        <dbReference type="ARBA" id="ARBA00022692"/>
    </source>
</evidence>
<dbReference type="GO" id="GO:0044038">
    <property type="term" value="P:cell wall macromolecule biosynthetic process"/>
    <property type="evidence" value="ECO:0007669"/>
    <property type="project" value="TreeGrafter"/>
</dbReference>
<dbReference type="AlphaFoldDB" id="A0A1G2TX05"/>
<comment type="cofactor">
    <cofactor evidence="6">
        <name>Mg(2+)</name>
        <dbReference type="ChEBI" id="CHEBI:18420"/>
    </cofactor>
</comment>
<keyword evidence="5 7" id="KW-0472">Membrane</keyword>
<reference evidence="8 9" key="1">
    <citation type="journal article" date="2016" name="Nat. Commun.">
        <title>Thousands of microbial genomes shed light on interconnected biogeochemical processes in an aquifer system.</title>
        <authorList>
            <person name="Anantharaman K."/>
            <person name="Brown C.T."/>
            <person name="Hug L.A."/>
            <person name="Sharon I."/>
            <person name="Castelle C.J."/>
            <person name="Probst A.J."/>
            <person name="Thomas B.C."/>
            <person name="Singh A."/>
            <person name="Wilkins M.J."/>
            <person name="Karaoz U."/>
            <person name="Brodie E.L."/>
            <person name="Williams K.H."/>
            <person name="Hubbard S.S."/>
            <person name="Banfield J.F."/>
        </authorList>
    </citation>
    <scope>NUCLEOTIDE SEQUENCE [LARGE SCALE GENOMIC DNA]</scope>
</reference>
<evidence type="ECO:0000256" key="7">
    <source>
        <dbReference type="SAM" id="Phobius"/>
    </source>
</evidence>
<dbReference type="GO" id="GO:0016780">
    <property type="term" value="F:phosphotransferase activity, for other substituted phosphate groups"/>
    <property type="evidence" value="ECO:0007669"/>
    <property type="project" value="InterPro"/>
</dbReference>
<keyword evidence="2" id="KW-0808">Transferase</keyword>
<feature type="transmembrane region" description="Helical" evidence="7">
    <location>
        <begin position="12"/>
        <end position="31"/>
    </location>
</feature>
<evidence type="ECO:0000256" key="5">
    <source>
        <dbReference type="ARBA" id="ARBA00023136"/>
    </source>
</evidence>
<dbReference type="EMBL" id="MHWB01000009">
    <property type="protein sequence ID" value="OHB01835.1"/>
    <property type="molecule type" value="Genomic_DNA"/>
</dbReference>
<feature type="binding site" evidence="6">
    <location>
        <position position="261"/>
    </location>
    <ligand>
        <name>Mg(2+)</name>
        <dbReference type="ChEBI" id="CHEBI:18420"/>
    </ligand>
</feature>
<evidence type="ECO:0000256" key="1">
    <source>
        <dbReference type="ARBA" id="ARBA00004141"/>
    </source>
</evidence>
<gene>
    <name evidence="8" type="ORF">A3A96_00130</name>
</gene>
<dbReference type="GO" id="GO:0005886">
    <property type="term" value="C:plasma membrane"/>
    <property type="evidence" value="ECO:0007669"/>
    <property type="project" value="TreeGrafter"/>
</dbReference>
<feature type="transmembrane region" description="Helical" evidence="7">
    <location>
        <begin position="233"/>
        <end position="250"/>
    </location>
</feature>
<dbReference type="GO" id="GO:0071555">
    <property type="term" value="P:cell wall organization"/>
    <property type="evidence" value="ECO:0007669"/>
    <property type="project" value="TreeGrafter"/>
</dbReference>
<dbReference type="Pfam" id="PF00953">
    <property type="entry name" value="Glycos_transf_4"/>
    <property type="match status" value="1"/>
</dbReference>
<feature type="transmembrane region" description="Helical" evidence="7">
    <location>
        <begin position="183"/>
        <end position="201"/>
    </location>
</feature>
<evidence type="ECO:0000313" key="8">
    <source>
        <dbReference type="EMBL" id="OHB01835.1"/>
    </source>
</evidence>
<feature type="transmembrane region" description="Helical" evidence="7">
    <location>
        <begin position="342"/>
        <end position="359"/>
    </location>
</feature>
<feature type="transmembrane region" description="Helical" evidence="7">
    <location>
        <begin position="284"/>
        <end position="306"/>
    </location>
</feature>
<name>A0A1G2TX05_9BACT</name>
<comment type="caution">
    <text evidence="8">The sequence shown here is derived from an EMBL/GenBank/DDBJ whole genome shotgun (WGS) entry which is preliminary data.</text>
</comment>
<feature type="transmembrane region" description="Helical" evidence="7">
    <location>
        <begin position="67"/>
        <end position="87"/>
    </location>
</feature>
<feature type="transmembrane region" description="Helical" evidence="7">
    <location>
        <begin position="147"/>
        <end position="163"/>
    </location>
</feature>